<proteinExistence type="predicted"/>
<feature type="domain" description="Doubled CXXCH motif" evidence="4">
    <location>
        <begin position="332"/>
        <end position="360"/>
    </location>
</feature>
<feature type="chain" id="PRO_5037702716" evidence="3">
    <location>
        <begin position="29"/>
        <end position="769"/>
    </location>
</feature>
<dbReference type="EMBL" id="JADQDO010000007">
    <property type="protein sequence ID" value="MBF9234524.1"/>
    <property type="molecule type" value="Genomic_DNA"/>
</dbReference>
<evidence type="ECO:0000313" key="6">
    <source>
        <dbReference type="EMBL" id="MBF9234524.1"/>
    </source>
</evidence>
<protein>
    <submittedName>
        <fullName evidence="6">Tetratricopeptide repeat protein</fullName>
    </submittedName>
</protein>
<evidence type="ECO:0000256" key="2">
    <source>
        <dbReference type="PROSITE-ProRule" id="PRU00339"/>
    </source>
</evidence>
<comment type="caution">
    <text evidence="6">The sequence shown here is derived from an EMBL/GenBank/DDBJ whole genome shotgun (WGS) entry which is preliminary data.</text>
</comment>
<dbReference type="InterPro" id="IPR023155">
    <property type="entry name" value="Cyt_c-552/4"/>
</dbReference>
<keyword evidence="2" id="KW-0802">TPR repeat</keyword>
<evidence type="ECO:0000259" key="5">
    <source>
        <dbReference type="Pfam" id="PF13435"/>
    </source>
</evidence>
<dbReference type="PROSITE" id="PS50005">
    <property type="entry name" value="TPR"/>
    <property type="match status" value="1"/>
</dbReference>
<feature type="repeat" description="TPR" evidence="2">
    <location>
        <begin position="652"/>
        <end position="685"/>
    </location>
</feature>
<dbReference type="AlphaFoldDB" id="A0A931BTL0"/>
<dbReference type="Pfam" id="PF13435">
    <property type="entry name" value="Cytochrome_C554"/>
    <property type="match status" value="2"/>
</dbReference>
<accession>A0A931BTL0</accession>
<evidence type="ECO:0000256" key="3">
    <source>
        <dbReference type="SAM" id="SignalP"/>
    </source>
</evidence>
<sequence>MIAKAFAASIGLLGIAFLMETGLPPVSAAPATSATSAYVGSAACAGCHATETNAWSTSQHARAMQEANEKTVTGNFNDATAEHYGSKARFFRKDNRFIVETEGKDGKTTEFPVKYTFGVEPLQQYLVEFSDGRIQTLPFAWDTRPEAKGGQRWLHLYPDTPMPSTDSLHWTGLYQNWNYMCAECHSTEVKKNYDAEKNTFHTAFSEVSLGCESCHGPASGHLAWANGGKAADVAHRGFASVVTPRAPVTWFPDPKKGSPEYSVPQANGGEVEMCARCHARRGQFSEDWRPGRPLADTHLPAFLTADLFEADGQMHDEVYNYASFLQSKMYAKGVVCTDCHDPHSGMLKAAGAEVCSQCHLPEKFATVAHTGHPAGPSAPDCISCHMPARTYMVVDKRHDHSFRIPRPDLSAKLGTPNACNDCHQDKPAAWAASAVERWHGPDRKGFQTYATAFHAARQGLPEARDLLLKVAQDSATPAIARATALLELNGRASAEVDAVRGKSLSDPDPMVRIAALRGLGGLPPDQRWRRASPLLSDPIRAVRMEAATTLANVPAATIPANDRAAFDRAADEYVAAERLNADRPESRNNLAGFFARQGKMAEAEAEYLAAIKLAPASVPARVDLADLYRTQGRDPMAEQLLRSAISVAPQAAAPHYALGLTLIRLKRQPEALDQLRRATELEPEHARYAYVYAIALQSAGRSDEARQVLEQAIDRHPSDADILSALMQDALRQRDVQKALAYAERLRTLAPDNLNLSRLIAQLKQVPKP</sequence>
<dbReference type="Pfam" id="PF09699">
    <property type="entry name" value="Paired_CXXCH_1"/>
    <property type="match status" value="1"/>
</dbReference>
<dbReference type="InterPro" id="IPR010177">
    <property type="entry name" value="Paired_CXXCH_1"/>
</dbReference>
<keyword evidence="7" id="KW-1185">Reference proteome</keyword>
<dbReference type="PANTHER" id="PTHR35038:SF8">
    <property type="entry name" value="C-TYPE POLYHEME CYTOCHROME OMCC"/>
    <property type="match status" value="1"/>
</dbReference>
<dbReference type="InterPro" id="IPR011989">
    <property type="entry name" value="ARM-like"/>
</dbReference>
<evidence type="ECO:0000259" key="4">
    <source>
        <dbReference type="Pfam" id="PF09699"/>
    </source>
</evidence>
<name>A0A931BTL0_9HYPH</name>
<gene>
    <name evidence="6" type="ORF">I2H38_14190</name>
</gene>
<feature type="domain" description="Cytochrome c-552/4" evidence="5">
    <location>
        <begin position="43"/>
        <end position="71"/>
    </location>
</feature>
<dbReference type="Gene3D" id="1.10.1130.10">
    <property type="entry name" value="Flavocytochrome C3, Chain A"/>
    <property type="match status" value="2"/>
</dbReference>
<dbReference type="InterPro" id="IPR011990">
    <property type="entry name" value="TPR-like_helical_dom_sf"/>
</dbReference>
<feature type="domain" description="Cytochrome c-552/4" evidence="5">
    <location>
        <begin position="178"/>
        <end position="216"/>
    </location>
</feature>
<reference evidence="6" key="1">
    <citation type="submission" date="2020-11" db="EMBL/GenBank/DDBJ databases">
        <authorList>
            <person name="Kim M.K."/>
        </authorList>
    </citation>
    <scope>NUCLEOTIDE SEQUENCE</scope>
    <source>
        <strain evidence="6">BT350</strain>
    </source>
</reference>
<organism evidence="6 7">
    <name type="scientific">Microvirga alba</name>
    <dbReference type="NCBI Taxonomy" id="2791025"/>
    <lineage>
        <taxon>Bacteria</taxon>
        <taxon>Pseudomonadati</taxon>
        <taxon>Pseudomonadota</taxon>
        <taxon>Alphaproteobacteria</taxon>
        <taxon>Hyphomicrobiales</taxon>
        <taxon>Methylobacteriaceae</taxon>
        <taxon>Microvirga</taxon>
    </lineage>
</organism>
<evidence type="ECO:0000313" key="7">
    <source>
        <dbReference type="Proteomes" id="UP000599312"/>
    </source>
</evidence>
<dbReference type="InterPro" id="IPR019734">
    <property type="entry name" value="TPR_rpt"/>
</dbReference>
<dbReference type="InterPro" id="IPR051829">
    <property type="entry name" value="Multiheme_Cytochr_ET"/>
</dbReference>
<dbReference type="SUPFAM" id="SSF48695">
    <property type="entry name" value="Multiheme cytochromes"/>
    <property type="match status" value="1"/>
</dbReference>
<dbReference type="Pfam" id="PF13432">
    <property type="entry name" value="TPR_16"/>
    <property type="match status" value="2"/>
</dbReference>
<dbReference type="InterPro" id="IPR036280">
    <property type="entry name" value="Multihaem_cyt_sf"/>
</dbReference>
<dbReference type="GO" id="GO:0016491">
    <property type="term" value="F:oxidoreductase activity"/>
    <property type="evidence" value="ECO:0007669"/>
    <property type="project" value="TreeGrafter"/>
</dbReference>
<evidence type="ECO:0000256" key="1">
    <source>
        <dbReference type="ARBA" id="ARBA00022729"/>
    </source>
</evidence>
<dbReference type="Gene3D" id="1.25.10.10">
    <property type="entry name" value="Leucine-rich Repeat Variant"/>
    <property type="match status" value="1"/>
</dbReference>
<dbReference type="Proteomes" id="UP000599312">
    <property type="component" value="Unassembled WGS sequence"/>
</dbReference>
<dbReference type="SUPFAM" id="SSF48452">
    <property type="entry name" value="TPR-like"/>
    <property type="match status" value="1"/>
</dbReference>
<dbReference type="Gene3D" id="1.25.40.10">
    <property type="entry name" value="Tetratricopeptide repeat domain"/>
    <property type="match status" value="1"/>
</dbReference>
<dbReference type="SMART" id="SM00028">
    <property type="entry name" value="TPR"/>
    <property type="match status" value="5"/>
</dbReference>
<dbReference type="PANTHER" id="PTHR35038">
    <property type="entry name" value="DISSIMILATORY SULFITE REDUCTASE SIRA"/>
    <property type="match status" value="1"/>
</dbReference>
<feature type="signal peptide" evidence="3">
    <location>
        <begin position="1"/>
        <end position="28"/>
    </location>
</feature>
<keyword evidence="1 3" id="KW-0732">Signal</keyword>